<evidence type="ECO:0000313" key="5">
    <source>
        <dbReference type="Proteomes" id="UP001233172"/>
    </source>
</evidence>
<dbReference type="Pfam" id="PF00059">
    <property type="entry name" value="Lectin_C"/>
    <property type="match status" value="1"/>
</dbReference>
<accession>A0AAD8B8D2</accession>
<dbReference type="PANTHER" id="PTHR22801:SF63">
    <property type="entry name" value="C-TYPE LECTIN DOMAIN-CONTAINING PROTEIN"/>
    <property type="match status" value="1"/>
</dbReference>
<dbReference type="InterPro" id="IPR016187">
    <property type="entry name" value="CTDL_fold"/>
</dbReference>
<dbReference type="InterPro" id="IPR016186">
    <property type="entry name" value="C-type_lectin-like/link_sf"/>
</dbReference>
<feature type="chain" id="PRO_5042054262" evidence="2">
    <location>
        <begin position="25"/>
        <end position="229"/>
    </location>
</feature>
<dbReference type="SUPFAM" id="SSF56436">
    <property type="entry name" value="C-type lectin-like"/>
    <property type="match status" value="1"/>
</dbReference>
<sequence>MISFPSKLIVLEVCILGSLSLLLAQEAMLFRVSEVNVAMVALEVPEVITSLTSCAIRCHMLAGSWIVPSNGTSSLQPSEGLFTTGAFCNTSLNFTLETNGTASVCIWMSTKNYNYTTSVNSCLARRMHLYTPKTLDKFSIMTSIVIKLQKNFWIGLDDIEVENVFRWVDDGSLLYNNYRKQIFAPNQPDNHNGSEDCVAYNLKYFPLNDGPCSSALPYICEKGTTESTF</sequence>
<proteinExistence type="predicted"/>
<organism evidence="4 5">
    <name type="scientific">Biomphalaria pfeifferi</name>
    <name type="common">Bloodfluke planorb</name>
    <name type="synonym">Freshwater snail</name>
    <dbReference type="NCBI Taxonomy" id="112525"/>
    <lineage>
        <taxon>Eukaryota</taxon>
        <taxon>Metazoa</taxon>
        <taxon>Spiralia</taxon>
        <taxon>Lophotrochozoa</taxon>
        <taxon>Mollusca</taxon>
        <taxon>Gastropoda</taxon>
        <taxon>Heterobranchia</taxon>
        <taxon>Euthyneura</taxon>
        <taxon>Panpulmonata</taxon>
        <taxon>Hygrophila</taxon>
        <taxon>Lymnaeoidea</taxon>
        <taxon>Planorbidae</taxon>
        <taxon>Biomphalaria</taxon>
    </lineage>
</organism>
<evidence type="ECO:0000256" key="2">
    <source>
        <dbReference type="SAM" id="SignalP"/>
    </source>
</evidence>
<dbReference type="InterPro" id="IPR018378">
    <property type="entry name" value="C-type_lectin_CS"/>
</dbReference>
<dbReference type="Proteomes" id="UP001233172">
    <property type="component" value="Unassembled WGS sequence"/>
</dbReference>
<dbReference type="AlphaFoldDB" id="A0AAD8B8D2"/>
<dbReference type="SMART" id="SM00034">
    <property type="entry name" value="CLECT"/>
    <property type="match status" value="1"/>
</dbReference>
<dbReference type="PROSITE" id="PS00615">
    <property type="entry name" value="C_TYPE_LECTIN_1"/>
    <property type="match status" value="1"/>
</dbReference>
<reference evidence="4" key="2">
    <citation type="submission" date="2023-04" db="EMBL/GenBank/DDBJ databases">
        <authorList>
            <person name="Bu L."/>
            <person name="Lu L."/>
            <person name="Laidemitt M.R."/>
            <person name="Zhang S.M."/>
            <person name="Mutuku M."/>
            <person name="Mkoji G."/>
            <person name="Steinauer M."/>
            <person name="Loker E.S."/>
        </authorList>
    </citation>
    <scope>NUCLEOTIDE SEQUENCE</scope>
    <source>
        <strain evidence="4">KasaAsao</strain>
        <tissue evidence="4">Whole Snail</tissue>
    </source>
</reference>
<feature type="domain" description="C-type lectin" evidence="3">
    <location>
        <begin position="101"/>
        <end position="221"/>
    </location>
</feature>
<name>A0AAD8B8D2_BIOPF</name>
<feature type="signal peptide" evidence="2">
    <location>
        <begin position="1"/>
        <end position="24"/>
    </location>
</feature>
<keyword evidence="5" id="KW-1185">Reference proteome</keyword>
<dbReference type="PANTHER" id="PTHR22801">
    <property type="entry name" value="LITHOSTATHINE"/>
    <property type="match status" value="1"/>
</dbReference>
<dbReference type="EMBL" id="JASAOG010000120">
    <property type="protein sequence ID" value="KAK0049903.1"/>
    <property type="molecule type" value="Genomic_DNA"/>
</dbReference>
<protein>
    <submittedName>
        <fullName evidence="4">CD209 antigen-like protein 2</fullName>
    </submittedName>
</protein>
<dbReference type="InterPro" id="IPR001304">
    <property type="entry name" value="C-type_lectin-like"/>
</dbReference>
<evidence type="ECO:0000313" key="4">
    <source>
        <dbReference type="EMBL" id="KAK0049903.1"/>
    </source>
</evidence>
<reference evidence="4" key="1">
    <citation type="journal article" date="2023" name="PLoS Negl. Trop. Dis.">
        <title>A genome sequence for Biomphalaria pfeifferi, the major vector snail for the human-infecting parasite Schistosoma mansoni.</title>
        <authorList>
            <person name="Bu L."/>
            <person name="Lu L."/>
            <person name="Laidemitt M.R."/>
            <person name="Zhang S.M."/>
            <person name="Mutuku M."/>
            <person name="Mkoji G."/>
            <person name="Steinauer M."/>
            <person name="Loker E.S."/>
        </authorList>
    </citation>
    <scope>NUCLEOTIDE SEQUENCE</scope>
    <source>
        <strain evidence="4">KasaAsao</strain>
    </source>
</reference>
<keyword evidence="2" id="KW-0732">Signal</keyword>
<dbReference type="InterPro" id="IPR050801">
    <property type="entry name" value="Ca-Dep_Lectins_ImmuneDev"/>
</dbReference>
<comment type="caution">
    <text evidence="4">The sequence shown here is derived from an EMBL/GenBank/DDBJ whole genome shotgun (WGS) entry which is preliminary data.</text>
</comment>
<evidence type="ECO:0000259" key="3">
    <source>
        <dbReference type="PROSITE" id="PS50041"/>
    </source>
</evidence>
<dbReference type="Gene3D" id="3.10.100.10">
    <property type="entry name" value="Mannose-Binding Protein A, subunit A"/>
    <property type="match status" value="1"/>
</dbReference>
<evidence type="ECO:0000256" key="1">
    <source>
        <dbReference type="ARBA" id="ARBA00023157"/>
    </source>
</evidence>
<dbReference type="PROSITE" id="PS50041">
    <property type="entry name" value="C_TYPE_LECTIN_2"/>
    <property type="match status" value="1"/>
</dbReference>
<keyword evidence="1" id="KW-1015">Disulfide bond</keyword>
<gene>
    <name evidence="4" type="ORF">Bpfe_020635</name>
</gene>